<dbReference type="Gene3D" id="3.40.50.300">
    <property type="entry name" value="P-loop containing nucleotide triphosphate hydrolases"/>
    <property type="match status" value="1"/>
</dbReference>
<protein>
    <recommendedName>
        <fullName evidence="3">Sulfotransferase</fullName>
        <ecNumber evidence="3">2.8.2.-</ecNumber>
    </recommendedName>
</protein>
<name>A0A8X8ZBN0_SALSN</name>
<dbReference type="InterPro" id="IPR027417">
    <property type="entry name" value="P-loop_NTPase"/>
</dbReference>
<accession>A0A8X8ZBN0</accession>
<sequence length="331" mass="37885">MASDQSSRKYLQQEECVEYEIKELISTLPRQNGWLASSLYQYQGFWHAAAYLQGLISCQNHFQARDSDVFLITTPKSGTTWLKALIFALMNRKQNPIPSATHPLLTHNPHDLVPFLEIKLYADNQKPDIASLPSPRLFSTHIPYVSLPESVKSGSRCKLVYLCRNPKDTFVSLWHFTNKLRTPEMGANNIGGVFDRFCNGISLYGPFWDHVLEYWNLSKDDPEGAMFLKYEDMKEQPGVHIRRLAEFLNCPFTEDEEGLGLVEEMLRLCSFDHLSCLEVNKSGKLSSGEENNAFFRRGEVGDWKNYLTPEMVDQVDRITANKFSGSGLQLR</sequence>
<comment type="caution">
    <text evidence="5">The sequence shown here is derived from an EMBL/GenBank/DDBJ whole genome shotgun (WGS) entry which is preliminary data.</text>
</comment>
<organism evidence="5">
    <name type="scientific">Salvia splendens</name>
    <name type="common">Scarlet sage</name>
    <dbReference type="NCBI Taxonomy" id="180675"/>
    <lineage>
        <taxon>Eukaryota</taxon>
        <taxon>Viridiplantae</taxon>
        <taxon>Streptophyta</taxon>
        <taxon>Embryophyta</taxon>
        <taxon>Tracheophyta</taxon>
        <taxon>Spermatophyta</taxon>
        <taxon>Magnoliopsida</taxon>
        <taxon>eudicotyledons</taxon>
        <taxon>Gunneridae</taxon>
        <taxon>Pentapetalae</taxon>
        <taxon>asterids</taxon>
        <taxon>lamiids</taxon>
        <taxon>Lamiales</taxon>
        <taxon>Lamiaceae</taxon>
        <taxon>Nepetoideae</taxon>
        <taxon>Mentheae</taxon>
        <taxon>Salviinae</taxon>
        <taxon>Salvia</taxon>
        <taxon>Salvia subgen. Calosphace</taxon>
        <taxon>core Calosphace</taxon>
    </lineage>
</organism>
<dbReference type="Pfam" id="PF00685">
    <property type="entry name" value="Sulfotransfer_1"/>
    <property type="match status" value="1"/>
</dbReference>
<dbReference type="EC" id="2.8.2.-" evidence="3"/>
<evidence type="ECO:0000256" key="1">
    <source>
        <dbReference type="ARBA" id="ARBA00005771"/>
    </source>
</evidence>
<comment type="similarity">
    <text evidence="1 3">Belongs to the sulfotransferase 1 family.</text>
</comment>
<dbReference type="InterPro" id="IPR000863">
    <property type="entry name" value="Sulfotransferase_dom"/>
</dbReference>
<dbReference type="EMBL" id="PNBA02000015">
    <property type="protein sequence ID" value="KAG6398996.1"/>
    <property type="molecule type" value="Genomic_DNA"/>
</dbReference>
<dbReference type="OrthoDB" id="205623at2759"/>
<proteinExistence type="inferred from homology"/>
<dbReference type="AlphaFoldDB" id="A0A8X8ZBN0"/>
<evidence type="ECO:0000313" key="5">
    <source>
        <dbReference type="EMBL" id="KAG6398996.1"/>
    </source>
</evidence>
<reference evidence="5" key="2">
    <citation type="submission" date="2020-08" db="EMBL/GenBank/DDBJ databases">
        <title>Plant Genome Project.</title>
        <authorList>
            <person name="Zhang R.-G."/>
        </authorList>
    </citation>
    <scope>NUCLEOTIDE SEQUENCE</scope>
    <source>
        <strain evidence="5">Huo1</strain>
        <tissue evidence="5">Leaf</tissue>
    </source>
</reference>
<reference evidence="5" key="1">
    <citation type="submission" date="2018-01" db="EMBL/GenBank/DDBJ databases">
        <authorList>
            <person name="Mao J.F."/>
        </authorList>
    </citation>
    <scope>NUCLEOTIDE SEQUENCE</scope>
    <source>
        <strain evidence="5">Huo1</strain>
        <tissue evidence="5">Leaf</tissue>
    </source>
</reference>
<dbReference type="PANTHER" id="PTHR11783">
    <property type="entry name" value="SULFOTRANSFERASE SULT"/>
    <property type="match status" value="1"/>
</dbReference>
<feature type="domain" description="Sulfotransferase" evidence="4">
    <location>
        <begin position="66"/>
        <end position="327"/>
    </location>
</feature>
<evidence type="ECO:0000259" key="4">
    <source>
        <dbReference type="Pfam" id="PF00685"/>
    </source>
</evidence>
<dbReference type="SUPFAM" id="SSF52540">
    <property type="entry name" value="P-loop containing nucleoside triphosphate hydrolases"/>
    <property type="match status" value="1"/>
</dbReference>
<keyword evidence="2 3" id="KW-0808">Transferase</keyword>
<evidence type="ECO:0000256" key="3">
    <source>
        <dbReference type="RuleBase" id="RU361155"/>
    </source>
</evidence>
<evidence type="ECO:0000313" key="6">
    <source>
        <dbReference type="Proteomes" id="UP000298416"/>
    </source>
</evidence>
<keyword evidence="6" id="KW-1185">Reference proteome</keyword>
<evidence type="ECO:0000256" key="2">
    <source>
        <dbReference type="ARBA" id="ARBA00022679"/>
    </source>
</evidence>
<dbReference type="GO" id="GO:0008146">
    <property type="term" value="F:sulfotransferase activity"/>
    <property type="evidence" value="ECO:0007669"/>
    <property type="project" value="InterPro"/>
</dbReference>
<dbReference type="Proteomes" id="UP000298416">
    <property type="component" value="Unassembled WGS sequence"/>
</dbReference>
<gene>
    <name evidence="5" type="ORF">SASPL_140469</name>
</gene>